<dbReference type="InterPro" id="IPR006380">
    <property type="entry name" value="SPP-like_dom"/>
</dbReference>
<protein>
    <recommendedName>
        <fullName evidence="1">Sucrose phosphatase-like domain-containing protein</fullName>
    </recommendedName>
</protein>
<evidence type="ECO:0000259" key="1">
    <source>
        <dbReference type="Pfam" id="PF05116"/>
    </source>
</evidence>
<reference evidence="2" key="1">
    <citation type="submission" date="2021-01" db="EMBL/GenBank/DDBJ databases">
        <authorList>
            <person name="Corre E."/>
            <person name="Pelletier E."/>
            <person name="Niang G."/>
            <person name="Scheremetjew M."/>
            <person name="Finn R."/>
            <person name="Kale V."/>
            <person name="Holt S."/>
            <person name="Cochrane G."/>
            <person name="Meng A."/>
            <person name="Brown T."/>
            <person name="Cohen L."/>
        </authorList>
    </citation>
    <scope>NUCLEOTIDE SEQUENCE</scope>
    <source>
        <strain evidence="2">PLY429</strain>
    </source>
</reference>
<dbReference type="AlphaFoldDB" id="A0A7S1T8Q7"/>
<feature type="domain" description="Sucrose phosphatase-like" evidence="1">
    <location>
        <begin position="176"/>
        <end position="261"/>
    </location>
</feature>
<dbReference type="Gene3D" id="3.40.50.1000">
    <property type="entry name" value="HAD superfamily/HAD-like"/>
    <property type="match status" value="2"/>
</dbReference>
<dbReference type="GO" id="GO:0003824">
    <property type="term" value="F:catalytic activity"/>
    <property type="evidence" value="ECO:0007669"/>
    <property type="project" value="UniProtKB-ARBA"/>
</dbReference>
<accession>A0A7S1T8Q7</accession>
<dbReference type="SUPFAM" id="SSF56784">
    <property type="entry name" value="HAD-like"/>
    <property type="match status" value="1"/>
</dbReference>
<dbReference type="Pfam" id="PF05116">
    <property type="entry name" value="S6PP"/>
    <property type="match status" value="1"/>
</dbReference>
<organism evidence="2">
    <name type="scientific">Tetraselmis chuii</name>
    <dbReference type="NCBI Taxonomy" id="63592"/>
    <lineage>
        <taxon>Eukaryota</taxon>
        <taxon>Viridiplantae</taxon>
        <taxon>Chlorophyta</taxon>
        <taxon>core chlorophytes</taxon>
        <taxon>Chlorodendrophyceae</taxon>
        <taxon>Chlorodendrales</taxon>
        <taxon>Chlorodendraceae</taxon>
        <taxon>Tetraselmis</taxon>
    </lineage>
</organism>
<name>A0A7S1T8Q7_9CHLO</name>
<sequence>MAPRGILFSDVDGSIVHYPATTDKLGRLEGSSADGRGHTFVTNEGDSHTVLKLPPSKTGMQGVISLRTLELFAEVRRMGFRVVVISGARTSTVLQRLPFLPFADAVVTENGGRIFMGDPHQLTTAPLVEDMGWREVHREGAGPGSQEGVSPEERVGPLWEVYRAFKADAWKPDADSYTTSFRVKVTPGRPAHTAAELASRLEELPETLTHAFNLGMADVYPKSSGKEKAAAYIMSKWGVDNEDCALLCDDDNDLALARMLGKAYLPGVSAETMKKATEGDPDHFFVAPNHGTVGTEQALLKFIEHVSAGSCHMPCVLQ</sequence>
<evidence type="ECO:0000313" key="2">
    <source>
        <dbReference type="EMBL" id="CAD9227561.1"/>
    </source>
</evidence>
<gene>
    <name evidence="2" type="ORF">TCHU04912_LOCUS21833</name>
</gene>
<proteinExistence type="predicted"/>
<dbReference type="InterPro" id="IPR036412">
    <property type="entry name" value="HAD-like_sf"/>
</dbReference>
<dbReference type="EMBL" id="HBGG01042258">
    <property type="protein sequence ID" value="CAD9227561.1"/>
    <property type="molecule type" value="Transcribed_RNA"/>
</dbReference>
<dbReference type="InterPro" id="IPR023214">
    <property type="entry name" value="HAD_sf"/>
</dbReference>